<evidence type="ECO:0000313" key="10">
    <source>
        <dbReference type="EMBL" id="HIZ71598.1"/>
    </source>
</evidence>
<dbReference type="Proteomes" id="UP000824106">
    <property type="component" value="Unassembled WGS sequence"/>
</dbReference>
<comment type="subunit">
    <text evidence="9">Homopentamer.</text>
</comment>
<keyword evidence="5 9" id="KW-1133">Transmembrane helix</keyword>
<dbReference type="GO" id="GO:0008381">
    <property type="term" value="F:mechanosensitive monoatomic ion channel activity"/>
    <property type="evidence" value="ECO:0007669"/>
    <property type="project" value="UniProtKB-UniRule"/>
</dbReference>
<evidence type="ECO:0000256" key="1">
    <source>
        <dbReference type="ARBA" id="ARBA00004141"/>
    </source>
</evidence>
<keyword evidence="3 9" id="KW-1003">Cell membrane</keyword>
<dbReference type="EMBL" id="DXAZ01000122">
    <property type="protein sequence ID" value="HIZ71598.1"/>
    <property type="molecule type" value="Genomic_DNA"/>
</dbReference>
<evidence type="ECO:0000256" key="4">
    <source>
        <dbReference type="ARBA" id="ARBA00022692"/>
    </source>
</evidence>
<dbReference type="PANTHER" id="PTHR30266">
    <property type="entry name" value="MECHANOSENSITIVE CHANNEL MSCL"/>
    <property type="match status" value="1"/>
</dbReference>
<keyword evidence="2 9" id="KW-0813">Transport</keyword>
<dbReference type="Gene3D" id="1.10.1200.120">
    <property type="entry name" value="Large-conductance mechanosensitive channel, MscL, domain 1"/>
    <property type="match status" value="1"/>
</dbReference>
<comment type="function">
    <text evidence="9">Channel that opens in response to stretch forces in the membrane lipid bilayer. May participate in the regulation of osmotic pressure changes within the cell.</text>
</comment>
<feature type="transmembrane region" description="Helical" evidence="9">
    <location>
        <begin position="21"/>
        <end position="44"/>
    </location>
</feature>
<evidence type="ECO:0000256" key="8">
    <source>
        <dbReference type="ARBA" id="ARBA00023303"/>
    </source>
</evidence>
<evidence type="ECO:0000256" key="6">
    <source>
        <dbReference type="ARBA" id="ARBA00023065"/>
    </source>
</evidence>
<evidence type="ECO:0000256" key="2">
    <source>
        <dbReference type="ARBA" id="ARBA00022448"/>
    </source>
</evidence>
<keyword evidence="8 9" id="KW-0407">Ion channel</keyword>
<feature type="transmembrane region" description="Helical" evidence="9">
    <location>
        <begin position="64"/>
        <end position="87"/>
    </location>
</feature>
<dbReference type="SUPFAM" id="SSF81330">
    <property type="entry name" value="Gated mechanosensitive channel"/>
    <property type="match status" value="1"/>
</dbReference>
<dbReference type="AlphaFoldDB" id="A0A9D2G2W2"/>
<comment type="caution">
    <text evidence="10">The sequence shown here is derived from an EMBL/GenBank/DDBJ whole genome shotgun (WGS) entry which is preliminary data.</text>
</comment>
<gene>
    <name evidence="9 10" type="primary">mscL</name>
    <name evidence="10" type="ORF">H9808_07550</name>
</gene>
<protein>
    <recommendedName>
        <fullName evidence="9">Large-conductance mechanosensitive channel</fullName>
    </recommendedName>
</protein>
<reference evidence="10" key="1">
    <citation type="journal article" date="2021" name="PeerJ">
        <title>Extensive microbial diversity within the chicken gut microbiome revealed by metagenomics and culture.</title>
        <authorList>
            <person name="Gilroy R."/>
            <person name="Ravi A."/>
            <person name="Getino M."/>
            <person name="Pursley I."/>
            <person name="Horton D.L."/>
            <person name="Alikhan N.F."/>
            <person name="Baker D."/>
            <person name="Gharbi K."/>
            <person name="Hall N."/>
            <person name="Watson M."/>
            <person name="Adriaenssens E.M."/>
            <person name="Foster-Nyarko E."/>
            <person name="Jarju S."/>
            <person name="Secka A."/>
            <person name="Antonio M."/>
            <person name="Oren A."/>
            <person name="Chaudhuri R.R."/>
            <person name="La Ragione R."/>
            <person name="Hildebrand F."/>
            <person name="Pallen M.J."/>
        </authorList>
    </citation>
    <scope>NUCLEOTIDE SEQUENCE</scope>
    <source>
        <strain evidence="10">CHK169-4300</strain>
    </source>
</reference>
<name>A0A9D2G2W2_9LACT</name>
<evidence type="ECO:0000256" key="7">
    <source>
        <dbReference type="ARBA" id="ARBA00023136"/>
    </source>
</evidence>
<dbReference type="PANTHER" id="PTHR30266:SF2">
    <property type="entry name" value="LARGE-CONDUCTANCE MECHANOSENSITIVE CHANNEL"/>
    <property type="match status" value="1"/>
</dbReference>
<sequence length="129" mass="14411">MWKEFKEFIMRGNVVELAVGLVMGSAFTAIVNALVESIIMPFIAGISGNATVEDLAFNFNGSPIYYGEFLQAIIDFLLIAIVLFFAVKAINSFTALHKQEEEVEEEEPTAEDYLKEIRDLLAEDKPSEI</sequence>
<dbReference type="PRINTS" id="PR01264">
    <property type="entry name" value="MECHCHANNEL"/>
</dbReference>
<dbReference type="InterPro" id="IPR001185">
    <property type="entry name" value="MS_channel"/>
</dbReference>
<dbReference type="NCBIfam" id="TIGR00220">
    <property type="entry name" value="mscL"/>
    <property type="match status" value="1"/>
</dbReference>
<organism evidence="10 11">
    <name type="scientific">Candidatus Atopostipes pullistercoris</name>
    <dbReference type="NCBI Taxonomy" id="2838467"/>
    <lineage>
        <taxon>Bacteria</taxon>
        <taxon>Bacillati</taxon>
        <taxon>Bacillota</taxon>
        <taxon>Bacilli</taxon>
        <taxon>Lactobacillales</taxon>
        <taxon>Carnobacteriaceae</taxon>
        <taxon>Atopostipes</taxon>
    </lineage>
</organism>
<evidence type="ECO:0000256" key="9">
    <source>
        <dbReference type="HAMAP-Rule" id="MF_00115"/>
    </source>
</evidence>
<dbReference type="HAMAP" id="MF_00115">
    <property type="entry name" value="MscL"/>
    <property type="match status" value="1"/>
</dbReference>
<comment type="similarity">
    <text evidence="9">Belongs to the MscL family.</text>
</comment>
<evidence type="ECO:0000313" key="11">
    <source>
        <dbReference type="Proteomes" id="UP000824106"/>
    </source>
</evidence>
<evidence type="ECO:0000256" key="5">
    <source>
        <dbReference type="ARBA" id="ARBA00022989"/>
    </source>
</evidence>
<keyword evidence="7 9" id="KW-0472">Membrane</keyword>
<keyword evidence="6 9" id="KW-0406">Ion transport</keyword>
<dbReference type="GO" id="GO:0005886">
    <property type="term" value="C:plasma membrane"/>
    <property type="evidence" value="ECO:0007669"/>
    <property type="project" value="UniProtKB-SubCell"/>
</dbReference>
<comment type="subcellular location">
    <subcellularLocation>
        <location evidence="9">Cell membrane</location>
        <topology evidence="9">Multi-pass membrane protein</topology>
    </subcellularLocation>
    <subcellularLocation>
        <location evidence="1">Membrane</location>
        <topology evidence="1">Multi-pass membrane protein</topology>
    </subcellularLocation>
</comment>
<dbReference type="Pfam" id="PF01741">
    <property type="entry name" value="MscL"/>
    <property type="match status" value="1"/>
</dbReference>
<dbReference type="InterPro" id="IPR036019">
    <property type="entry name" value="MscL_channel"/>
</dbReference>
<proteinExistence type="inferred from homology"/>
<dbReference type="InterPro" id="IPR037673">
    <property type="entry name" value="MSC/AndL"/>
</dbReference>
<evidence type="ECO:0000256" key="3">
    <source>
        <dbReference type="ARBA" id="ARBA00022475"/>
    </source>
</evidence>
<reference evidence="10" key="2">
    <citation type="submission" date="2021-04" db="EMBL/GenBank/DDBJ databases">
        <authorList>
            <person name="Gilroy R."/>
        </authorList>
    </citation>
    <scope>NUCLEOTIDE SEQUENCE</scope>
    <source>
        <strain evidence="10">CHK169-4300</strain>
    </source>
</reference>
<keyword evidence="4 9" id="KW-0812">Transmembrane</keyword>
<accession>A0A9D2G2W2</accession>